<organism evidence="4 5">
    <name type="scientific">Aquimarina mytili</name>
    <dbReference type="NCBI Taxonomy" id="874423"/>
    <lineage>
        <taxon>Bacteria</taxon>
        <taxon>Pseudomonadati</taxon>
        <taxon>Bacteroidota</taxon>
        <taxon>Flavobacteriia</taxon>
        <taxon>Flavobacteriales</taxon>
        <taxon>Flavobacteriaceae</taxon>
        <taxon>Aquimarina</taxon>
    </lineage>
</organism>
<accession>A0A936ZWC6</accession>
<evidence type="ECO:0000313" key="4">
    <source>
        <dbReference type="EMBL" id="MBL0683190.1"/>
    </source>
</evidence>
<evidence type="ECO:0000259" key="3">
    <source>
        <dbReference type="Pfam" id="PF13649"/>
    </source>
</evidence>
<proteinExistence type="predicted"/>
<dbReference type="Proteomes" id="UP000651057">
    <property type="component" value="Unassembled WGS sequence"/>
</dbReference>
<sequence>MKRLILNSLKKYFLKIPKRYTKNHTQFDQGQTQELISSIEKNYLDRGDTKKQLTKAAYQDAIQGQLMGRLNYNRNRIIPWLDKVKPLSECSILEIGCGTGISTLALTEQGAKVTGIDIDGGALKVAEDRLKLANMEANFLELNANQIEEKFKDEHFDFVIFYASLEHMTISERIESLKQAWGILKKGSFLTVIETPNRLWYFDSHTAALPFYDWLPDDLAFYYSKFSIRDNFKDLYRELDDDQMNKFLRWGRGMSYHEFEVAIQPLKQINVISSLAQFEKSHFLKYGFKGVRYTKFLRSCKKGLAKGFCYPYLDIIIKKD</sequence>
<dbReference type="CDD" id="cd02440">
    <property type="entry name" value="AdoMet_MTases"/>
    <property type="match status" value="1"/>
</dbReference>
<dbReference type="GO" id="GO:0008168">
    <property type="term" value="F:methyltransferase activity"/>
    <property type="evidence" value="ECO:0007669"/>
    <property type="project" value="UniProtKB-KW"/>
</dbReference>
<keyword evidence="5" id="KW-1185">Reference proteome</keyword>
<feature type="domain" description="Methyltransferase" evidence="3">
    <location>
        <begin position="92"/>
        <end position="187"/>
    </location>
</feature>
<dbReference type="AlphaFoldDB" id="A0A936ZWC6"/>
<keyword evidence="4" id="KW-0489">Methyltransferase</keyword>
<dbReference type="EMBL" id="JAERQJ010000002">
    <property type="protein sequence ID" value="MBL0683190.1"/>
    <property type="molecule type" value="Genomic_DNA"/>
</dbReference>
<dbReference type="Gene3D" id="3.40.50.150">
    <property type="entry name" value="Vaccinia Virus protein VP39"/>
    <property type="match status" value="1"/>
</dbReference>
<keyword evidence="1" id="KW-0808">Transferase</keyword>
<name>A0A936ZWC6_9FLAO</name>
<dbReference type="InterPro" id="IPR029063">
    <property type="entry name" value="SAM-dependent_MTases_sf"/>
</dbReference>
<reference evidence="4" key="1">
    <citation type="submission" date="2021-01" db="EMBL/GenBank/DDBJ databases">
        <authorList>
            <person name="Zhong Y.L."/>
        </authorList>
    </citation>
    <scope>NUCLEOTIDE SEQUENCE</scope>
    <source>
        <strain evidence="4">KCTC 23302</strain>
    </source>
</reference>
<dbReference type="RefSeq" id="WP_201917939.1">
    <property type="nucleotide sequence ID" value="NZ_BAABAX010000023.1"/>
</dbReference>
<gene>
    <name evidence="4" type="ORF">JJQ60_06660</name>
</gene>
<evidence type="ECO:0000256" key="1">
    <source>
        <dbReference type="ARBA" id="ARBA00022679"/>
    </source>
</evidence>
<dbReference type="GO" id="GO:0032259">
    <property type="term" value="P:methylation"/>
    <property type="evidence" value="ECO:0007669"/>
    <property type="project" value="UniProtKB-KW"/>
</dbReference>
<keyword evidence="2" id="KW-0175">Coiled coil</keyword>
<protein>
    <submittedName>
        <fullName evidence="4">Methyltransferase domain-containing protein</fullName>
    </submittedName>
</protein>
<dbReference type="Pfam" id="PF13649">
    <property type="entry name" value="Methyltransf_25"/>
    <property type="match status" value="1"/>
</dbReference>
<evidence type="ECO:0000256" key="2">
    <source>
        <dbReference type="SAM" id="Coils"/>
    </source>
</evidence>
<dbReference type="PANTHER" id="PTHR43861">
    <property type="entry name" value="TRANS-ACONITATE 2-METHYLTRANSFERASE-RELATED"/>
    <property type="match status" value="1"/>
</dbReference>
<evidence type="ECO:0000313" key="5">
    <source>
        <dbReference type="Proteomes" id="UP000651057"/>
    </source>
</evidence>
<dbReference type="SUPFAM" id="SSF53335">
    <property type="entry name" value="S-adenosyl-L-methionine-dependent methyltransferases"/>
    <property type="match status" value="1"/>
</dbReference>
<feature type="coiled-coil region" evidence="2">
    <location>
        <begin position="123"/>
        <end position="150"/>
    </location>
</feature>
<dbReference type="InterPro" id="IPR041698">
    <property type="entry name" value="Methyltransf_25"/>
</dbReference>
<comment type="caution">
    <text evidence="4">The sequence shown here is derived from an EMBL/GenBank/DDBJ whole genome shotgun (WGS) entry which is preliminary data.</text>
</comment>